<dbReference type="PRINTS" id="PR00237">
    <property type="entry name" value="GPCRRHODOPSN"/>
</dbReference>
<evidence type="ECO:0000256" key="1">
    <source>
        <dbReference type="ARBA" id="ARBA00004141"/>
    </source>
</evidence>
<protein>
    <recommendedName>
        <fullName evidence="11">G-protein coupled receptors family 1 profile domain-containing protein</fullName>
    </recommendedName>
</protein>
<evidence type="ECO:0000256" key="7">
    <source>
        <dbReference type="ARBA" id="ARBA00023170"/>
    </source>
</evidence>
<evidence type="ECO:0000256" key="10">
    <source>
        <dbReference type="SAM" id="Phobius"/>
    </source>
</evidence>
<evidence type="ECO:0000259" key="11">
    <source>
        <dbReference type="PROSITE" id="PS50262"/>
    </source>
</evidence>
<dbReference type="STRING" id="105785.A0A2J7RCG5"/>
<dbReference type="PANTHER" id="PTHR45695:SF37">
    <property type="entry name" value="FREE FATTY ACID RECEPTOR 4-LIKE"/>
    <property type="match status" value="1"/>
</dbReference>
<keyword evidence="6 10" id="KW-0472">Membrane</keyword>
<evidence type="ECO:0000256" key="4">
    <source>
        <dbReference type="ARBA" id="ARBA00022989"/>
    </source>
</evidence>
<dbReference type="GO" id="GO:0004983">
    <property type="term" value="F:neuropeptide Y receptor activity"/>
    <property type="evidence" value="ECO:0007669"/>
    <property type="project" value="InterPro"/>
</dbReference>
<feature type="transmembrane region" description="Helical" evidence="10">
    <location>
        <begin position="52"/>
        <end position="74"/>
    </location>
</feature>
<keyword evidence="3 10" id="KW-0812">Transmembrane</keyword>
<feature type="domain" description="G-protein coupled receptors family 1 profile" evidence="11">
    <location>
        <begin position="65"/>
        <end position="381"/>
    </location>
</feature>
<keyword evidence="13" id="KW-1185">Reference proteome</keyword>
<dbReference type="Gene3D" id="1.20.1070.10">
    <property type="entry name" value="Rhodopsin 7-helix transmembrane proteins"/>
    <property type="match status" value="1"/>
</dbReference>
<dbReference type="PANTHER" id="PTHR45695">
    <property type="entry name" value="LEUCOKININ RECEPTOR-RELATED"/>
    <property type="match status" value="1"/>
</dbReference>
<feature type="transmembrane region" description="Helical" evidence="10">
    <location>
        <begin position="321"/>
        <end position="343"/>
    </location>
</feature>
<feature type="transmembrane region" description="Helical" evidence="10">
    <location>
        <begin position="363"/>
        <end position="384"/>
    </location>
</feature>
<feature type="transmembrane region" description="Helical" evidence="10">
    <location>
        <begin position="86"/>
        <end position="110"/>
    </location>
</feature>
<evidence type="ECO:0000256" key="9">
    <source>
        <dbReference type="SAM" id="MobiDB-lite"/>
    </source>
</evidence>
<dbReference type="InterPro" id="IPR000276">
    <property type="entry name" value="GPCR_Rhodpsn"/>
</dbReference>
<dbReference type="PROSITE" id="PS50262">
    <property type="entry name" value="G_PROTEIN_RECEP_F1_2"/>
    <property type="match status" value="1"/>
</dbReference>
<accession>A0A2J7RCG5</accession>
<comment type="subcellular location">
    <subcellularLocation>
        <location evidence="1">Membrane</location>
        <topology evidence="1">Multi-pass membrane protein</topology>
    </subcellularLocation>
</comment>
<dbReference type="AlphaFoldDB" id="A0A2J7RCG5"/>
<dbReference type="InterPro" id="IPR000611">
    <property type="entry name" value="NPY_rcpt"/>
</dbReference>
<keyword evidence="5" id="KW-0297">G-protein coupled receptor</keyword>
<dbReference type="Proteomes" id="UP000235965">
    <property type="component" value="Unassembled WGS sequence"/>
</dbReference>
<dbReference type="OrthoDB" id="9880339at2759"/>
<evidence type="ECO:0000256" key="8">
    <source>
        <dbReference type="ARBA" id="ARBA00023224"/>
    </source>
</evidence>
<keyword evidence="8" id="KW-0807">Transducer</keyword>
<evidence type="ECO:0000256" key="6">
    <source>
        <dbReference type="ARBA" id="ARBA00023136"/>
    </source>
</evidence>
<evidence type="ECO:0000256" key="3">
    <source>
        <dbReference type="ARBA" id="ARBA00022692"/>
    </source>
</evidence>
<dbReference type="GO" id="GO:0005886">
    <property type="term" value="C:plasma membrane"/>
    <property type="evidence" value="ECO:0007669"/>
    <property type="project" value="TreeGrafter"/>
</dbReference>
<dbReference type="CDD" id="cd00637">
    <property type="entry name" value="7tm_classA_rhodopsin-like"/>
    <property type="match status" value="1"/>
</dbReference>
<name>A0A2J7RCG5_9NEOP</name>
<evidence type="ECO:0000256" key="5">
    <source>
        <dbReference type="ARBA" id="ARBA00023040"/>
    </source>
</evidence>
<organism evidence="12 13">
    <name type="scientific">Cryptotermes secundus</name>
    <dbReference type="NCBI Taxonomy" id="105785"/>
    <lineage>
        <taxon>Eukaryota</taxon>
        <taxon>Metazoa</taxon>
        <taxon>Ecdysozoa</taxon>
        <taxon>Arthropoda</taxon>
        <taxon>Hexapoda</taxon>
        <taxon>Insecta</taxon>
        <taxon>Pterygota</taxon>
        <taxon>Neoptera</taxon>
        <taxon>Polyneoptera</taxon>
        <taxon>Dictyoptera</taxon>
        <taxon>Blattodea</taxon>
        <taxon>Blattoidea</taxon>
        <taxon>Termitoidae</taxon>
        <taxon>Kalotermitidae</taxon>
        <taxon>Cryptotermitinae</taxon>
        <taxon>Cryptotermes</taxon>
    </lineage>
</organism>
<dbReference type="EMBL" id="NEVH01005885">
    <property type="protein sequence ID" value="PNF38526.1"/>
    <property type="molecule type" value="Genomic_DNA"/>
</dbReference>
<proteinExistence type="inferred from homology"/>
<dbReference type="InParanoid" id="A0A2J7RCG5"/>
<feature type="transmembrane region" description="Helical" evidence="10">
    <location>
        <begin position="122"/>
        <end position="141"/>
    </location>
</feature>
<dbReference type="PRINTS" id="PR01012">
    <property type="entry name" value="NRPEPTIDEYR"/>
</dbReference>
<feature type="transmembrane region" description="Helical" evidence="10">
    <location>
        <begin position="162"/>
        <end position="186"/>
    </location>
</feature>
<dbReference type="SUPFAM" id="SSF81321">
    <property type="entry name" value="Family A G protein-coupled receptor-like"/>
    <property type="match status" value="1"/>
</dbReference>
<sequence length="473" mass="52141">MYVMSDTMVTHSGANSSYVYGNDTNGGWGLRSFFTFYSQFGSGRTVAAGVEVGILMLTFLASVVANGSIAAAVLRYREMRTVTNCFLLNLAAADLVFALGIPAVAATRLTQDWALGDATCRILPYSQFVCGFVLLWTLTLISMDRHRCIVVPPYRSQLTPQLATILTAVTWLIAAVLFLPVAFWFHEQSTDAGTICTLVFPMSDTVNFSICFTVPVILLACLLPMALLVYHYQRIFQKLLATRSRWAVPCVVVNPVSTDCSGADTPTVRRDSELSFVGSLVIPWTRKISTASQQFMSPGRNGSMSQHEELRLNKHLRVVRVLLLNVIVVLLMWLPITVVMFLIYIDGRRPYEDTNFFLRSHHFIWSLVVALLNTVVNPLLYGVLSENFRKCFTRLWFSGKGSADIRGCGRTGLSKSNNEAPHECGGRSNGASRTPSSGRVNGYPQGVPPKFQKKSSTCSIGSIVETPSGVQQV</sequence>
<evidence type="ECO:0000256" key="2">
    <source>
        <dbReference type="ARBA" id="ARBA00010663"/>
    </source>
</evidence>
<feature type="transmembrane region" description="Helical" evidence="10">
    <location>
        <begin position="206"/>
        <end position="230"/>
    </location>
</feature>
<gene>
    <name evidence="12" type="ORF">B7P43_G04001</name>
</gene>
<dbReference type="InterPro" id="IPR017452">
    <property type="entry name" value="GPCR_Rhodpsn_7TM"/>
</dbReference>
<comment type="similarity">
    <text evidence="2">Belongs to the G-protein coupled receptor 1 family.</text>
</comment>
<keyword evidence="7" id="KW-0675">Receptor</keyword>
<evidence type="ECO:0000313" key="12">
    <source>
        <dbReference type="EMBL" id="PNF38526.1"/>
    </source>
</evidence>
<feature type="region of interest" description="Disordered" evidence="9">
    <location>
        <begin position="416"/>
        <end position="455"/>
    </location>
</feature>
<keyword evidence="4 10" id="KW-1133">Transmembrane helix</keyword>
<reference evidence="12 13" key="1">
    <citation type="submission" date="2017-12" db="EMBL/GenBank/DDBJ databases">
        <title>Hemimetabolous genomes reveal molecular basis of termite eusociality.</title>
        <authorList>
            <person name="Harrison M.C."/>
            <person name="Jongepier E."/>
            <person name="Robertson H.M."/>
            <person name="Arning N."/>
            <person name="Bitard-Feildel T."/>
            <person name="Chao H."/>
            <person name="Childers C.P."/>
            <person name="Dinh H."/>
            <person name="Doddapaneni H."/>
            <person name="Dugan S."/>
            <person name="Gowin J."/>
            <person name="Greiner C."/>
            <person name="Han Y."/>
            <person name="Hu H."/>
            <person name="Hughes D.S.T."/>
            <person name="Huylmans A.-K."/>
            <person name="Kemena C."/>
            <person name="Kremer L.P.M."/>
            <person name="Lee S.L."/>
            <person name="Lopez-Ezquerra A."/>
            <person name="Mallet L."/>
            <person name="Monroy-Kuhn J.M."/>
            <person name="Moser A."/>
            <person name="Murali S.C."/>
            <person name="Muzny D.M."/>
            <person name="Otani S."/>
            <person name="Piulachs M.-D."/>
            <person name="Poelchau M."/>
            <person name="Qu J."/>
            <person name="Schaub F."/>
            <person name="Wada-Katsumata A."/>
            <person name="Worley K.C."/>
            <person name="Xie Q."/>
            <person name="Ylla G."/>
            <person name="Poulsen M."/>
            <person name="Gibbs R.A."/>
            <person name="Schal C."/>
            <person name="Richards S."/>
            <person name="Belles X."/>
            <person name="Korb J."/>
            <person name="Bornberg-Bauer E."/>
        </authorList>
    </citation>
    <scope>NUCLEOTIDE SEQUENCE [LARGE SCALE GENOMIC DNA]</scope>
    <source>
        <tissue evidence="12">Whole body</tissue>
    </source>
</reference>
<evidence type="ECO:0000313" key="13">
    <source>
        <dbReference type="Proteomes" id="UP000235965"/>
    </source>
</evidence>
<dbReference type="Pfam" id="PF00001">
    <property type="entry name" value="7tm_1"/>
    <property type="match status" value="1"/>
</dbReference>
<comment type="caution">
    <text evidence="12">The sequence shown here is derived from an EMBL/GenBank/DDBJ whole genome shotgun (WGS) entry which is preliminary data.</text>
</comment>
<feature type="compositionally biased region" description="Polar residues" evidence="9">
    <location>
        <begin position="429"/>
        <end position="439"/>
    </location>
</feature>